<dbReference type="SMART" id="SM00065">
    <property type="entry name" value="GAF"/>
    <property type="match status" value="2"/>
</dbReference>
<sequence length="552" mass="61059">MDNLLNLLSLADQLGRESTSPQALLNTFLPRLVTSHTDITTATVYRLGTTALLQWATHGEQDAPARVALTEHTRYEQALTSDAIIRDQTSLIAPLRVQDTPLGVLEIQYKAPSDLRDEVVGALAQHLALQLNQCLLRAIFARQQIASIALQNSHNAADVMQTMVTALDMPQAQMTIYLIRRKDSGQVDSLYRLTPHVPSNYQQIDTVAQSVLQSWHDQWLKLTDLMWYAGAEEVIAPEAMHSVLLNGNTKSAYMLPLRYGETLLGVVVVASTDAIALTPSERSILQTIADKAAITLQQIQLNVKRDQQTSNAVTATRGENAAFNTDADIQRLQEFTAYSHVVQSVFDEDAILKATLEAIFMVVNAQYVAISLYNQTTQTLEMRAEQHFETQSINNQELITEQTHTLAYRAWTAQAMRQIDDLSTESDVVHPQRSSLKTVLDLIIQGRSGILGILEIGSQDVAAFTDTDVTLLIQISSQLGIALANVATYLMSSRRATMKTLTNEISGRIQRQSDMEGLMQVTVEALSKALHAEKARIRLGVDAPTLMQKDAQ</sequence>
<dbReference type="KEGG" id="pmet:G4Y79_22340"/>
<feature type="domain" description="GAF" evidence="1">
    <location>
        <begin position="347"/>
        <end position="493"/>
    </location>
</feature>
<dbReference type="InterPro" id="IPR029016">
    <property type="entry name" value="GAF-like_dom_sf"/>
</dbReference>
<dbReference type="Gene3D" id="3.30.450.40">
    <property type="match status" value="2"/>
</dbReference>
<feature type="domain" description="GAF" evidence="1">
    <location>
        <begin position="155"/>
        <end position="306"/>
    </location>
</feature>
<gene>
    <name evidence="2" type="ORF">G4Y79_22340</name>
</gene>
<dbReference type="Proteomes" id="UP000594468">
    <property type="component" value="Chromosome"/>
</dbReference>
<evidence type="ECO:0000313" key="2">
    <source>
        <dbReference type="EMBL" id="QPC82391.1"/>
    </source>
</evidence>
<dbReference type="RefSeq" id="WP_195170460.1">
    <property type="nucleotide sequence ID" value="NZ_CP062983.1"/>
</dbReference>
<dbReference type="EMBL" id="CP062983">
    <property type="protein sequence ID" value="QPC82391.1"/>
    <property type="molecule type" value="Genomic_DNA"/>
</dbReference>
<organism evidence="2 3">
    <name type="scientific">Phototrophicus methaneseepsis</name>
    <dbReference type="NCBI Taxonomy" id="2710758"/>
    <lineage>
        <taxon>Bacteria</taxon>
        <taxon>Bacillati</taxon>
        <taxon>Chloroflexota</taxon>
        <taxon>Candidatus Thermofontia</taxon>
        <taxon>Phototrophicales</taxon>
        <taxon>Phototrophicaceae</taxon>
        <taxon>Phototrophicus</taxon>
    </lineage>
</organism>
<keyword evidence="3" id="KW-1185">Reference proteome</keyword>
<dbReference type="Pfam" id="PF01590">
    <property type="entry name" value="GAF"/>
    <property type="match status" value="2"/>
</dbReference>
<accession>A0A7S8E8L3</accession>
<dbReference type="SUPFAM" id="SSF55781">
    <property type="entry name" value="GAF domain-like"/>
    <property type="match status" value="3"/>
</dbReference>
<proteinExistence type="predicted"/>
<evidence type="ECO:0000313" key="3">
    <source>
        <dbReference type="Proteomes" id="UP000594468"/>
    </source>
</evidence>
<evidence type="ECO:0000259" key="1">
    <source>
        <dbReference type="SMART" id="SM00065"/>
    </source>
</evidence>
<dbReference type="AlphaFoldDB" id="A0A7S8E8L3"/>
<reference evidence="2 3" key="1">
    <citation type="submission" date="2020-02" db="EMBL/GenBank/DDBJ databases">
        <authorList>
            <person name="Zheng R.K."/>
            <person name="Sun C.M."/>
        </authorList>
    </citation>
    <scope>NUCLEOTIDE SEQUENCE [LARGE SCALE GENOMIC DNA]</scope>
    <source>
        <strain evidence="3">rifampicinis</strain>
    </source>
</reference>
<dbReference type="InterPro" id="IPR003018">
    <property type="entry name" value="GAF"/>
</dbReference>
<protein>
    <submittedName>
        <fullName evidence="2">GAF domain-containing protein</fullName>
    </submittedName>
</protein>
<name>A0A7S8E8L3_9CHLR</name>